<dbReference type="Proteomes" id="UP000503462">
    <property type="component" value="Chromosome 1"/>
</dbReference>
<accession>A0A6H0XM50</accession>
<protein>
    <submittedName>
        <fullName evidence="1">Uncharacterized protein</fullName>
    </submittedName>
</protein>
<reference evidence="1 2" key="1">
    <citation type="journal article" date="2016" name="Sci. Rep.">
        <title>Peltaster fructicola genome reveals evolution from an invasive phytopathogen to an ectophytic parasite.</title>
        <authorList>
            <person name="Xu C."/>
            <person name="Chen H."/>
            <person name="Gleason M.L."/>
            <person name="Xu J.R."/>
            <person name="Liu H."/>
            <person name="Zhang R."/>
            <person name="Sun G."/>
        </authorList>
    </citation>
    <scope>NUCLEOTIDE SEQUENCE [LARGE SCALE GENOMIC DNA]</scope>
    <source>
        <strain evidence="1 2">LNHT1506</strain>
    </source>
</reference>
<proteinExistence type="predicted"/>
<gene>
    <name evidence="1" type="ORF">AMS68_001349</name>
</gene>
<keyword evidence="2" id="KW-1185">Reference proteome</keyword>
<organism evidence="1 2">
    <name type="scientific">Peltaster fructicola</name>
    <dbReference type="NCBI Taxonomy" id="286661"/>
    <lineage>
        <taxon>Eukaryota</taxon>
        <taxon>Fungi</taxon>
        <taxon>Dikarya</taxon>
        <taxon>Ascomycota</taxon>
        <taxon>Pezizomycotina</taxon>
        <taxon>Dothideomycetes</taxon>
        <taxon>Dothideomycetes incertae sedis</taxon>
        <taxon>Peltaster</taxon>
    </lineage>
</organism>
<dbReference type="AlphaFoldDB" id="A0A6H0XM50"/>
<evidence type="ECO:0000313" key="2">
    <source>
        <dbReference type="Proteomes" id="UP000503462"/>
    </source>
</evidence>
<name>A0A6H0XM50_9PEZI</name>
<dbReference type="EMBL" id="CP051139">
    <property type="protein sequence ID" value="QIW95831.1"/>
    <property type="molecule type" value="Genomic_DNA"/>
</dbReference>
<sequence>MLTVGVADEALVLTPAELLVDGGERLSCGTDSAVETLVEGTGDEKLNWEPDTTGVERLIEGWLGELTEVFSALNDRLKRLGLVDGILTDAGDILRELLGITAETVIDAEKRLVEVDGPTIDMDGKITDGRLTVAEGMITDAVIDVKLAAEDERAVLEMPVVSELGLRTLDGEIDRDGVAALKLESEVEGTEAETIEGEIEAETEAVTPAVAEAVMPTDTFE</sequence>
<evidence type="ECO:0000313" key="1">
    <source>
        <dbReference type="EMBL" id="QIW95831.1"/>
    </source>
</evidence>